<dbReference type="EMBL" id="QGDO01000004">
    <property type="protein sequence ID" value="PWJ40959.1"/>
    <property type="molecule type" value="Genomic_DNA"/>
</dbReference>
<name>A0A315Z929_SEDFL</name>
<protein>
    <submittedName>
        <fullName evidence="3">Putative secreted protein (Por secretion system target)</fullName>
    </submittedName>
</protein>
<dbReference type="InterPro" id="IPR012338">
    <property type="entry name" value="Beta-lactam/transpept-like"/>
</dbReference>
<feature type="domain" description="Secretion system C-terminal sorting" evidence="2">
    <location>
        <begin position="769"/>
        <end position="848"/>
    </location>
</feature>
<organism evidence="3 4">
    <name type="scientific">Sediminitomix flava</name>
    <dbReference type="NCBI Taxonomy" id="379075"/>
    <lineage>
        <taxon>Bacteria</taxon>
        <taxon>Pseudomonadati</taxon>
        <taxon>Bacteroidota</taxon>
        <taxon>Cytophagia</taxon>
        <taxon>Cytophagales</taxon>
        <taxon>Flammeovirgaceae</taxon>
        <taxon>Sediminitomix</taxon>
    </lineage>
</organism>
<dbReference type="AlphaFoldDB" id="A0A315Z929"/>
<dbReference type="Proteomes" id="UP000245535">
    <property type="component" value="Unassembled WGS sequence"/>
</dbReference>
<evidence type="ECO:0000313" key="3">
    <source>
        <dbReference type="EMBL" id="PWJ40959.1"/>
    </source>
</evidence>
<evidence type="ECO:0000259" key="1">
    <source>
        <dbReference type="Pfam" id="PF00144"/>
    </source>
</evidence>
<reference evidence="3 4" key="1">
    <citation type="submission" date="2018-03" db="EMBL/GenBank/DDBJ databases">
        <title>Genomic Encyclopedia of Archaeal and Bacterial Type Strains, Phase II (KMG-II): from individual species to whole genera.</title>
        <authorList>
            <person name="Goeker M."/>
        </authorList>
    </citation>
    <scope>NUCLEOTIDE SEQUENCE [LARGE SCALE GENOMIC DNA]</scope>
    <source>
        <strain evidence="3 4">DSM 28229</strain>
    </source>
</reference>
<evidence type="ECO:0000313" key="4">
    <source>
        <dbReference type="Proteomes" id="UP000245535"/>
    </source>
</evidence>
<proteinExistence type="predicted"/>
<dbReference type="SUPFAM" id="SSF56601">
    <property type="entry name" value="beta-lactamase/transpeptidase-like"/>
    <property type="match status" value="1"/>
</dbReference>
<sequence>MISIVEITSFFIYQITEFGHIYHKINLDIWIHYFLDQSIMNRIAQFAILFLLTFLSTSYPLLAQTSFQENLQKTLQASWEKTGVPGVALAVNTPEGENIFAAVGKGNTQVSPQTEMDTLSQFYIASISKTFTAALVLHLQDKKLLNIDDKLSDYLTIEGLPNADLITIRQLLNHSAGVYDHFDNSAFWDEAVDNPSHVWTAEEVLSYSNANGPAHQPNASYNYSNTGYYLLGLLVEEITGKSLREAFSDFITMPLELDDTFLDDSSSPTDKISNLAENYRAYEYHKSPVGAAGAMVSTPSDVAKFVKTIYGKDFLSEASLAEMIKPSANSSDYGLGTRLWIQDNIVHHGHTGTLTGYKSITFYIPSIDVSVAIHANGYAANGDTWWELVDDIFYAVVAEYNGQCIDGDCPEPNAPTLHYVGDNEEGELSISWAESPDSFVTGYRLLQSSAAQPTEWEVVEDESTLVQGVDSYSFSMAARENNESTSQFFKLQAVSADGDISQETDTYAYSPLGNNQRKLLIVDGFDRYGGSGSWGKAYHDFVADYSTIFEKVLDRDYSISSVANEVIVDRKIQLEDYEIVIWFTGDESTTFSTFSPSEQNLVKAYLNSGGQLFVCGSEIGWDLSVKGSATDKVFYNQYLKADFVDDGESAYSPAKSVNEYFTGTTLAFGEVYPEDYPDAIQPLGGAIKIFEFDQPNKVAGIAYKGHFGSGEEEGAVVYLSFPVESVSNQQMKEQFANQLITYFDMEKDEDKDDNLVTGFDSALQQKILVYPNPFSDYLICKLDESFLVTDSQGITLSVSNVLGKKFYRAESLPQSGSTEFRIDTHKWNSGVYILNVTKGTEKVIFKLIK</sequence>
<dbReference type="Pfam" id="PF18962">
    <property type="entry name" value="Por_Secre_tail"/>
    <property type="match status" value="1"/>
</dbReference>
<comment type="caution">
    <text evidence="3">The sequence shown here is derived from an EMBL/GenBank/DDBJ whole genome shotgun (WGS) entry which is preliminary data.</text>
</comment>
<accession>A0A315Z929</accession>
<dbReference type="Pfam" id="PF00144">
    <property type="entry name" value="Beta-lactamase"/>
    <property type="match status" value="1"/>
</dbReference>
<dbReference type="NCBIfam" id="TIGR04183">
    <property type="entry name" value="Por_Secre_tail"/>
    <property type="match status" value="1"/>
</dbReference>
<keyword evidence="4" id="KW-1185">Reference proteome</keyword>
<dbReference type="PANTHER" id="PTHR46825">
    <property type="entry name" value="D-ALANYL-D-ALANINE-CARBOXYPEPTIDASE/ENDOPEPTIDASE AMPH"/>
    <property type="match status" value="1"/>
</dbReference>
<feature type="domain" description="Beta-lactamase-related" evidence="1">
    <location>
        <begin position="72"/>
        <end position="380"/>
    </location>
</feature>
<dbReference type="InterPro" id="IPR026444">
    <property type="entry name" value="Secre_tail"/>
</dbReference>
<dbReference type="PANTHER" id="PTHR46825:SF7">
    <property type="entry name" value="D-ALANYL-D-ALANINE CARBOXYPEPTIDASE"/>
    <property type="match status" value="1"/>
</dbReference>
<evidence type="ECO:0000259" key="2">
    <source>
        <dbReference type="Pfam" id="PF18962"/>
    </source>
</evidence>
<dbReference type="Gene3D" id="3.40.710.10">
    <property type="entry name" value="DD-peptidase/beta-lactamase superfamily"/>
    <property type="match status" value="1"/>
</dbReference>
<gene>
    <name evidence="3" type="ORF">BC781_104225</name>
</gene>
<dbReference type="InterPro" id="IPR050491">
    <property type="entry name" value="AmpC-like"/>
</dbReference>
<dbReference type="InterPro" id="IPR001466">
    <property type="entry name" value="Beta-lactam-related"/>
</dbReference>